<comment type="similarity">
    <text evidence="1">Belongs to the QWRF family.</text>
</comment>
<evidence type="ECO:0000256" key="1">
    <source>
        <dbReference type="ARBA" id="ARBA00010016"/>
    </source>
</evidence>
<dbReference type="GO" id="GO:0005880">
    <property type="term" value="C:nuclear microtubule"/>
    <property type="evidence" value="ECO:0007669"/>
    <property type="project" value="TreeGrafter"/>
</dbReference>
<dbReference type="EMBL" id="BQKI01000003">
    <property type="protein sequence ID" value="GJM91420.1"/>
    <property type="molecule type" value="Genomic_DNA"/>
</dbReference>
<dbReference type="GO" id="GO:0008017">
    <property type="term" value="F:microtubule binding"/>
    <property type="evidence" value="ECO:0007669"/>
    <property type="project" value="TreeGrafter"/>
</dbReference>
<dbReference type="PANTHER" id="PTHR31807">
    <property type="entry name" value="AUGMIN FAMILY MEMBER"/>
    <property type="match status" value="1"/>
</dbReference>
<proteinExistence type="inferred from homology"/>
<evidence type="ECO:0000313" key="3">
    <source>
        <dbReference type="EMBL" id="GJM91420.1"/>
    </source>
</evidence>
<keyword evidence="4" id="KW-1185">Reference proteome</keyword>
<protein>
    <submittedName>
        <fullName evidence="3">Uncharacterized protein</fullName>
    </submittedName>
</protein>
<sequence length="435" mass="47072">MESYGAAGTPRPRTSWRPCAGTTTASRAGSGAFVYEGMRASPLSASTANFTRSLRKAASFAHKKPPNGAMPPRRSMSCKENSGGVGADVLLPSPRRSVPEPRVAGPWEPTTPRRRRSAAGSEEVMPGKGSSGGALREVMGAKRKEEPEKEEAAHGLRVLTGRLLQWRFANARMEKAMARATSAAENKLFYTWLRVAELRNIQAAKRVVAQRRRQKLKLARLLRPQLPLLASWDPLARPHDDAVDDLGRVLAVACTSVPLAAGAQADLQSLQETVSSCVGTVDKIEAISDTLYATAAATSSVLGELARTIKQEMDCLEEATRLASIVTTLQTQELSLRANLMQAKQRLHQEKYEVEKYEVDGVLDGLLRHGSLSHSTREVLVTQASVDLQSLQETVSSCVGTVDKIEAINDTLYATAAATSSVLGELARTIQQEME</sequence>
<dbReference type="GO" id="GO:0051225">
    <property type="term" value="P:spindle assembly"/>
    <property type="evidence" value="ECO:0007669"/>
    <property type="project" value="TreeGrafter"/>
</dbReference>
<organism evidence="3 4">
    <name type="scientific">Eleusine coracana subsp. coracana</name>
    <dbReference type="NCBI Taxonomy" id="191504"/>
    <lineage>
        <taxon>Eukaryota</taxon>
        <taxon>Viridiplantae</taxon>
        <taxon>Streptophyta</taxon>
        <taxon>Embryophyta</taxon>
        <taxon>Tracheophyta</taxon>
        <taxon>Spermatophyta</taxon>
        <taxon>Magnoliopsida</taxon>
        <taxon>Liliopsida</taxon>
        <taxon>Poales</taxon>
        <taxon>Poaceae</taxon>
        <taxon>PACMAD clade</taxon>
        <taxon>Chloridoideae</taxon>
        <taxon>Cynodonteae</taxon>
        <taxon>Eleusininae</taxon>
        <taxon>Eleusine</taxon>
    </lineage>
</organism>
<feature type="compositionally biased region" description="Low complexity" evidence="2">
    <location>
        <begin position="92"/>
        <end position="103"/>
    </location>
</feature>
<dbReference type="PANTHER" id="PTHR31807:SF27">
    <property type="entry name" value="QWRF MOTIF-CONTAINING PROTEIN 7"/>
    <property type="match status" value="1"/>
</dbReference>
<dbReference type="Pfam" id="PF04484">
    <property type="entry name" value="QWRF"/>
    <property type="match status" value="2"/>
</dbReference>
<feature type="region of interest" description="Disordered" evidence="2">
    <location>
        <begin position="56"/>
        <end position="134"/>
    </location>
</feature>
<feature type="region of interest" description="Disordered" evidence="2">
    <location>
        <begin position="1"/>
        <end position="28"/>
    </location>
</feature>
<evidence type="ECO:0000313" key="4">
    <source>
        <dbReference type="Proteomes" id="UP001054889"/>
    </source>
</evidence>
<dbReference type="GO" id="GO:0005737">
    <property type="term" value="C:cytoplasm"/>
    <property type="evidence" value="ECO:0007669"/>
    <property type="project" value="TreeGrafter"/>
</dbReference>
<name>A0AAV5C0I0_ELECO</name>
<dbReference type="AlphaFoldDB" id="A0AAV5C0I0"/>
<reference evidence="3" key="2">
    <citation type="submission" date="2021-12" db="EMBL/GenBank/DDBJ databases">
        <title>Resequencing data analysis of finger millet.</title>
        <authorList>
            <person name="Hatakeyama M."/>
            <person name="Aluri S."/>
            <person name="Balachadran M.T."/>
            <person name="Sivarajan S.R."/>
            <person name="Poveda L."/>
            <person name="Shimizu-Inatsugi R."/>
            <person name="Schlapbach R."/>
            <person name="Sreeman S.M."/>
            <person name="Shimizu K.K."/>
        </authorList>
    </citation>
    <scope>NUCLEOTIDE SEQUENCE</scope>
</reference>
<evidence type="ECO:0000256" key="2">
    <source>
        <dbReference type="SAM" id="MobiDB-lite"/>
    </source>
</evidence>
<accession>A0AAV5C0I0</accession>
<dbReference type="InterPro" id="IPR007573">
    <property type="entry name" value="QWRF"/>
</dbReference>
<gene>
    <name evidence="3" type="primary">ga07786</name>
    <name evidence="3" type="ORF">PR202_ga07786</name>
</gene>
<dbReference type="Proteomes" id="UP001054889">
    <property type="component" value="Unassembled WGS sequence"/>
</dbReference>
<reference evidence="3" key="1">
    <citation type="journal article" date="2018" name="DNA Res.">
        <title>Multiple hybrid de novo genome assembly of finger millet, an orphan allotetraploid crop.</title>
        <authorList>
            <person name="Hatakeyama M."/>
            <person name="Aluri S."/>
            <person name="Balachadran M.T."/>
            <person name="Sivarajan S.R."/>
            <person name="Patrignani A."/>
            <person name="Gruter S."/>
            <person name="Poveda L."/>
            <person name="Shimizu-Inatsugi R."/>
            <person name="Baeten J."/>
            <person name="Francoijs K.J."/>
            <person name="Nataraja K.N."/>
            <person name="Reddy Y.A.N."/>
            <person name="Phadnis S."/>
            <person name="Ravikumar R.L."/>
            <person name="Schlapbach R."/>
            <person name="Sreeman S.M."/>
            <person name="Shimizu K.K."/>
        </authorList>
    </citation>
    <scope>NUCLEOTIDE SEQUENCE</scope>
</reference>
<comment type="caution">
    <text evidence="3">The sequence shown here is derived from an EMBL/GenBank/DDBJ whole genome shotgun (WGS) entry which is preliminary data.</text>
</comment>